<keyword evidence="4" id="KW-1185">Reference proteome</keyword>
<accession>A0A148KKP5</accession>
<dbReference type="AlphaFoldDB" id="A0A148KKP5"/>
<dbReference type="Pfam" id="PF01613">
    <property type="entry name" value="Flavin_Reduct"/>
    <property type="match status" value="1"/>
</dbReference>
<dbReference type="RefSeq" id="WP_068382361.1">
    <property type="nucleotide sequence ID" value="NZ_LSNE01000020.1"/>
</dbReference>
<protein>
    <submittedName>
        <fullName evidence="3">FMN reductase</fullName>
    </submittedName>
</protein>
<proteinExistence type="predicted"/>
<dbReference type="OrthoDB" id="6401628at2"/>
<dbReference type="GO" id="GO:0006208">
    <property type="term" value="P:pyrimidine nucleobase catabolic process"/>
    <property type="evidence" value="ECO:0007669"/>
    <property type="project" value="TreeGrafter"/>
</dbReference>
<dbReference type="InterPro" id="IPR050268">
    <property type="entry name" value="NADH-dep_flavin_reductase"/>
</dbReference>
<dbReference type="GO" id="GO:0042602">
    <property type="term" value="F:riboflavin reductase (NADPH) activity"/>
    <property type="evidence" value="ECO:0007669"/>
    <property type="project" value="TreeGrafter"/>
</dbReference>
<sequence length="173" mass="18323">MSALSNLKMDDAAKCISADAFRNGMACLPGAVNIVTTNLGAEKAGFTATAVCSVSDNPPTLLVCLNRGASVHQRFSQATNLVINTLGAGQDALSNVFGGKAPMEERFAQGQWDTLVTGAPILANAAVSFDCKITARQSVATHDVFFCEVLAIKQNDEAGALLYFQRAYHHLEK</sequence>
<dbReference type="STRING" id="1799789.AX660_03530"/>
<dbReference type="PANTHER" id="PTHR30466:SF1">
    <property type="entry name" value="FMN REDUCTASE (NADH) RUTF"/>
    <property type="match status" value="1"/>
</dbReference>
<comment type="caution">
    <text evidence="3">The sequence shown here is derived from an EMBL/GenBank/DDBJ whole genome shotgun (WGS) entry which is preliminary data.</text>
</comment>
<feature type="domain" description="Flavin reductase like" evidence="2">
    <location>
        <begin position="25"/>
        <end position="170"/>
    </location>
</feature>
<keyword evidence="1" id="KW-0560">Oxidoreductase</keyword>
<dbReference type="SUPFAM" id="SSF50475">
    <property type="entry name" value="FMN-binding split barrel"/>
    <property type="match status" value="1"/>
</dbReference>
<dbReference type="InterPro" id="IPR012349">
    <property type="entry name" value="Split_barrel_FMN-bd"/>
</dbReference>
<name>A0A148KKP5_9ALTE</name>
<evidence type="ECO:0000313" key="4">
    <source>
        <dbReference type="Proteomes" id="UP000070299"/>
    </source>
</evidence>
<evidence type="ECO:0000313" key="3">
    <source>
        <dbReference type="EMBL" id="KXI26849.1"/>
    </source>
</evidence>
<reference evidence="4" key="1">
    <citation type="submission" date="2016-02" db="EMBL/GenBank/DDBJ databases">
        <authorList>
            <person name="Schultz-Johansen M."/>
            <person name="Glaring M.A."/>
            <person name="Bech P.K."/>
            <person name="Stougaard P."/>
        </authorList>
    </citation>
    <scope>NUCLEOTIDE SEQUENCE [LARGE SCALE GENOMIC DNA]</scope>
    <source>
        <strain evidence="4">S66</strain>
    </source>
</reference>
<dbReference type="InterPro" id="IPR002563">
    <property type="entry name" value="Flavin_Rdtase-like_dom"/>
</dbReference>
<evidence type="ECO:0000259" key="2">
    <source>
        <dbReference type="SMART" id="SM00903"/>
    </source>
</evidence>
<dbReference type="GO" id="GO:0010181">
    <property type="term" value="F:FMN binding"/>
    <property type="evidence" value="ECO:0007669"/>
    <property type="project" value="InterPro"/>
</dbReference>
<organism evidence="3 4">
    <name type="scientific">Paraglaciecola hydrolytica</name>
    <dbReference type="NCBI Taxonomy" id="1799789"/>
    <lineage>
        <taxon>Bacteria</taxon>
        <taxon>Pseudomonadati</taxon>
        <taxon>Pseudomonadota</taxon>
        <taxon>Gammaproteobacteria</taxon>
        <taxon>Alteromonadales</taxon>
        <taxon>Alteromonadaceae</taxon>
        <taxon>Paraglaciecola</taxon>
    </lineage>
</organism>
<dbReference type="Gene3D" id="2.30.110.10">
    <property type="entry name" value="Electron Transport, Fmn-binding Protein, Chain A"/>
    <property type="match status" value="1"/>
</dbReference>
<dbReference type="Proteomes" id="UP000070299">
    <property type="component" value="Unassembled WGS sequence"/>
</dbReference>
<evidence type="ECO:0000256" key="1">
    <source>
        <dbReference type="ARBA" id="ARBA00023002"/>
    </source>
</evidence>
<dbReference type="PANTHER" id="PTHR30466">
    <property type="entry name" value="FLAVIN REDUCTASE"/>
    <property type="match status" value="1"/>
</dbReference>
<gene>
    <name evidence="3" type="ORF">AX660_03530</name>
</gene>
<dbReference type="SMART" id="SM00903">
    <property type="entry name" value="Flavin_Reduct"/>
    <property type="match status" value="1"/>
</dbReference>
<dbReference type="EMBL" id="LSNE01000020">
    <property type="protein sequence ID" value="KXI26849.1"/>
    <property type="molecule type" value="Genomic_DNA"/>
</dbReference>